<dbReference type="EMBL" id="DTQM01000020">
    <property type="protein sequence ID" value="HGC41818.1"/>
    <property type="molecule type" value="Genomic_DNA"/>
</dbReference>
<evidence type="ECO:0000313" key="1">
    <source>
        <dbReference type="EMBL" id="HGC41818.1"/>
    </source>
</evidence>
<reference evidence="1" key="1">
    <citation type="journal article" date="2020" name="mSystems">
        <title>Genome- and Community-Level Interaction Insights into Carbon Utilization and Element Cycling Functions of Hydrothermarchaeota in Hydrothermal Sediment.</title>
        <authorList>
            <person name="Zhou Z."/>
            <person name="Liu Y."/>
            <person name="Xu W."/>
            <person name="Pan J."/>
            <person name="Luo Z.H."/>
            <person name="Li M."/>
        </authorList>
    </citation>
    <scope>NUCLEOTIDE SEQUENCE</scope>
    <source>
        <strain evidence="1">SpSt-997</strain>
    </source>
</reference>
<dbReference type="AlphaFoldDB" id="A0A8J4M580"/>
<organism evidence="1">
    <name type="scientific">Acidicaldus sp</name>
    <dbReference type="NCBI Taxonomy" id="1872105"/>
    <lineage>
        <taxon>Bacteria</taxon>
        <taxon>Pseudomonadati</taxon>
        <taxon>Pseudomonadota</taxon>
        <taxon>Alphaproteobacteria</taxon>
        <taxon>Acetobacterales</taxon>
        <taxon>Acetobacteraceae</taxon>
        <taxon>Acidicaldus</taxon>
    </lineage>
</organism>
<protein>
    <submittedName>
        <fullName evidence="1">Uncharacterized protein</fullName>
    </submittedName>
</protein>
<sequence>MSNRGSEWHRWEPHIHAPGTLFNNQFKGPNAWGDYLTSLEQATPVIRAIAVTDYYCTDTYQHVVRDMKENGRLPEVALVFPNVELRLDVATVKERWTNIHLLVCPDDPKHVSEVERFLSRLRFEAFGDNFACTREDLAKLAALIHGMSGIRWRVSHKQLILLKDWVSRPFHSPDHAEPHPPCPILRLRRSAFQPSDGRNSLRLSMAVG</sequence>
<accession>A0A8J4M580</accession>
<gene>
    <name evidence="1" type="ORF">ENY07_01150</name>
</gene>
<proteinExistence type="predicted"/>
<name>A0A8J4M580_9PROT</name>
<comment type="caution">
    <text evidence="1">The sequence shown here is derived from an EMBL/GenBank/DDBJ whole genome shotgun (WGS) entry which is preliminary data.</text>
</comment>